<feature type="transmembrane region" description="Helical" evidence="1">
    <location>
        <begin position="185"/>
        <end position="205"/>
    </location>
</feature>
<evidence type="ECO:0000256" key="1">
    <source>
        <dbReference type="SAM" id="Phobius"/>
    </source>
</evidence>
<evidence type="ECO:0000313" key="3">
    <source>
        <dbReference type="Proteomes" id="UP001190336"/>
    </source>
</evidence>
<feature type="transmembrane region" description="Helical" evidence="1">
    <location>
        <begin position="217"/>
        <end position="238"/>
    </location>
</feature>
<keyword evidence="1" id="KW-0472">Membrane</keyword>
<accession>A0ABM9LCS6</accession>
<evidence type="ECO:0000313" key="2">
    <source>
        <dbReference type="EMBL" id="CAJ1496828.1"/>
    </source>
</evidence>
<feature type="transmembrane region" description="Helical" evidence="1">
    <location>
        <begin position="258"/>
        <end position="278"/>
    </location>
</feature>
<feature type="transmembrane region" description="Helical" evidence="1">
    <location>
        <begin position="28"/>
        <end position="47"/>
    </location>
</feature>
<feature type="transmembrane region" description="Helical" evidence="1">
    <location>
        <begin position="141"/>
        <end position="165"/>
    </location>
</feature>
<keyword evidence="1" id="KW-1133">Transmembrane helix</keyword>
<evidence type="ECO:0008006" key="4">
    <source>
        <dbReference type="Google" id="ProtNLM"/>
    </source>
</evidence>
<dbReference type="RefSeq" id="WP_308476496.1">
    <property type="nucleotide sequence ID" value="NZ_OY726394.1"/>
</dbReference>
<protein>
    <recommendedName>
        <fullName evidence="4">ABC transporter permease</fullName>
    </recommendedName>
</protein>
<proteinExistence type="predicted"/>
<keyword evidence="3" id="KW-1185">Reference proteome</keyword>
<organism evidence="2 3">
    <name type="scientific">[Mycobacterium] kokjensenii</name>
    <dbReference type="NCBI Taxonomy" id="3064287"/>
    <lineage>
        <taxon>Bacteria</taxon>
        <taxon>Bacillati</taxon>
        <taxon>Actinomycetota</taxon>
        <taxon>Actinomycetes</taxon>
        <taxon>Mycobacteriales</taxon>
        <taxon>Mycobacteriaceae</taxon>
        <taxon>Mycolicibacter</taxon>
    </lineage>
</organism>
<feature type="transmembrane region" description="Helical" evidence="1">
    <location>
        <begin position="67"/>
        <end position="87"/>
    </location>
</feature>
<keyword evidence="1" id="KW-0812">Transmembrane</keyword>
<name>A0ABM9LCS6_9MYCO</name>
<dbReference type="Proteomes" id="UP001190336">
    <property type="component" value="Chromosome"/>
</dbReference>
<sequence>MGAEDGADSCELWSGFDISGVASNYQSIAGILAGFTFAAFTVILDRWHRNSVGGESVDRRGLEYEKLTGIALIAAFLGLLFASFQYGTLAGERGCALIGGRAASEGLLGDVMFAAAIGILVYGLVQFAASSSASLAKHIRFIVVVLVPPIVFSFAEIRLMDLAISLGSPEEHLPLQPMWNDANRLGAPIGYTILGGCALLWCIGARRRRSAKPPGRLARATQTMLPYLTITFVVVARIRSVEVLQTIDPSAHIAPAEAWIWVALLTGLVLVQSVALSFQRSVDTFEPDGRARST</sequence>
<gene>
    <name evidence="2" type="ORF">MU0083_001519</name>
</gene>
<reference evidence="2 3" key="1">
    <citation type="submission" date="2023-08" db="EMBL/GenBank/DDBJ databases">
        <authorList>
            <person name="Folkvardsen B D."/>
            <person name="Norman A."/>
        </authorList>
    </citation>
    <scope>NUCLEOTIDE SEQUENCE [LARGE SCALE GENOMIC DNA]</scope>
    <source>
        <strain evidence="2 3">Mu0083</strain>
    </source>
</reference>
<feature type="transmembrane region" description="Helical" evidence="1">
    <location>
        <begin position="107"/>
        <end position="129"/>
    </location>
</feature>
<dbReference type="EMBL" id="OY726394">
    <property type="protein sequence ID" value="CAJ1496828.1"/>
    <property type="molecule type" value="Genomic_DNA"/>
</dbReference>